<gene>
    <name evidence="1" type="ORF">GMBLW1_51410</name>
</gene>
<accession>A0A6C2YT42</accession>
<keyword evidence="2" id="KW-1185">Reference proteome</keyword>
<dbReference type="InParanoid" id="A0A6C2YT42"/>
<dbReference type="AlphaFoldDB" id="A0A6C2YT42"/>
<sequence length="155" mass="17626">MRLTKTQTKIAIIATALFVDLSILMHQPWIVNAVTPFVPGDPDVRVTSVRFPDGRIETNPRILNLFQQMFIQSKSVSELLASGEFDYTCSSTPVSVVVAFDDGASTRIRIRFATHHRVVEWIPIPRVFPSLDAPQRYLVVHHREIYQALQKLIGR</sequence>
<dbReference type="KEGG" id="tim:GMBLW1_51410"/>
<name>A0A6C2YT42_9BACT</name>
<evidence type="ECO:0000313" key="1">
    <source>
        <dbReference type="EMBL" id="VIP04052.1"/>
    </source>
</evidence>
<dbReference type="EMBL" id="LR593887">
    <property type="protein sequence ID" value="VTS05471.1"/>
    <property type="molecule type" value="Genomic_DNA"/>
</dbReference>
<evidence type="ECO:0000313" key="2">
    <source>
        <dbReference type="Proteomes" id="UP000464378"/>
    </source>
</evidence>
<reference evidence="1" key="1">
    <citation type="submission" date="2019-04" db="EMBL/GenBank/DDBJ databases">
        <authorList>
            <consortium name="Science for Life Laboratories"/>
        </authorList>
    </citation>
    <scope>NUCLEOTIDE SEQUENCE</scope>
    <source>
        <strain evidence="1">MBLW1</strain>
    </source>
</reference>
<dbReference type="Proteomes" id="UP000464378">
    <property type="component" value="Chromosome"/>
</dbReference>
<protein>
    <submittedName>
        <fullName evidence="1">Uncharacterized protein</fullName>
    </submittedName>
</protein>
<organism evidence="1">
    <name type="scientific">Tuwongella immobilis</name>
    <dbReference type="NCBI Taxonomy" id="692036"/>
    <lineage>
        <taxon>Bacteria</taxon>
        <taxon>Pseudomonadati</taxon>
        <taxon>Planctomycetota</taxon>
        <taxon>Planctomycetia</taxon>
        <taxon>Gemmatales</taxon>
        <taxon>Gemmataceae</taxon>
        <taxon>Tuwongella</taxon>
    </lineage>
</organism>
<dbReference type="EMBL" id="LR586016">
    <property type="protein sequence ID" value="VIP04052.1"/>
    <property type="molecule type" value="Genomic_DNA"/>
</dbReference>
<proteinExistence type="predicted"/>